<dbReference type="Pfam" id="PF13424">
    <property type="entry name" value="TPR_12"/>
    <property type="match status" value="2"/>
</dbReference>
<evidence type="ECO:0000256" key="1">
    <source>
        <dbReference type="SAM" id="MobiDB-lite"/>
    </source>
</evidence>
<dbReference type="OrthoDB" id="771227at2759"/>
<keyword evidence="3" id="KW-1185">Reference proteome</keyword>
<organism evidence="2 3">
    <name type="scientific">Mycena venus</name>
    <dbReference type="NCBI Taxonomy" id="2733690"/>
    <lineage>
        <taxon>Eukaryota</taxon>
        <taxon>Fungi</taxon>
        <taxon>Dikarya</taxon>
        <taxon>Basidiomycota</taxon>
        <taxon>Agaricomycotina</taxon>
        <taxon>Agaricomycetes</taxon>
        <taxon>Agaricomycetidae</taxon>
        <taxon>Agaricales</taxon>
        <taxon>Marasmiineae</taxon>
        <taxon>Mycenaceae</taxon>
        <taxon>Mycena</taxon>
    </lineage>
</organism>
<evidence type="ECO:0008006" key="4">
    <source>
        <dbReference type="Google" id="ProtNLM"/>
    </source>
</evidence>
<dbReference type="EMBL" id="JACAZI010000012">
    <property type="protein sequence ID" value="KAF7346915.1"/>
    <property type="molecule type" value="Genomic_DNA"/>
</dbReference>
<proteinExistence type="predicted"/>
<feature type="region of interest" description="Disordered" evidence="1">
    <location>
        <begin position="404"/>
        <end position="452"/>
    </location>
</feature>
<reference evidence="2" key="1">
    <citation type="submission" date="2020-05" db="EMBL/GenBank/DDBJ databases">
        <title>Mycena genomes resolve the evolution of fungal bioluminescence.</title>
        <authorList>
            <person name="Tsai I.J."/>
        </authorList>
    </citation>
    <scope>NUCLEOTIDE SEQUENCE</scope>
    <source>
        <strain evidence="2">CCC161011</strain>
    </source>
</reference>
<dbReference type="Pfam" id="PF13374">
    <property type="entry name" value="TPR_10"/>
    <property type="match status" value="2"/>
</dbReference>
<dbReference type="InterPro" id="IPR053137">
    <property type="entry name" value="NLR-like"/>
</dbReference>
<name>A0A8H7CQY5_9AGAR</name>
<dbReference type="SMART" id="SM00028">
    <property type="entry name" value="TPR"/>
    <property type="match status" value="4"/>
</dbReference>
<dbReference type="AlphaFoldDB" id="A0A8H7CQY5"/>
<accession>A0A8H7CQY5</accession>
<dbReference type="PANTHER" id="PTHR46082:SF6">
    <property type="entry name" value="AAA+ ATPASE DOMAIN-CONTAINING PROTEIN-RELATED"/>
    <property type="match status" value="1"/>
</dbReference>
<sequence length="858" mass="96594">MASSLALIPWNQSDANKVVATIDGNSRPEGGKQWALVVHAFLNPSPGRTLDRMYTSLGAVLQKRANRAAHAVGMGPQSVTDKIKFYFGSGEERVQRLDSLQIALPPNIKKLCFKLVKYTLPAESADTQCLAFKNLVELVTILPGLRQSFLLAKCLNGAVSPEAILALWNRSTSSPDIEWVFWKTLAASSLSHSNISSMLEGCTILELSTCEGEGISVIERLLIECDFSSRGEEKFTSALCLRYLGGILDLPGFWLDMHGMHVHIANKLCRKMVQVLKDLGVDVLALGIIDEQEPPFDYNGLDFLGTRILNGVSGWFTQLEGEEWSAQPWYEKFIELVELLRRPRAEELFPQSSAYAVTNFQDIFPTCYKDADLNVVVDGNEERQDNQNSIHDCLADLDCEDNSAGSVHSRNSDQNDDQDLNSLQDASADAHSQGSDTNSLEQSRSISSISDEDTYEFDTQLDVCDFESGSATGQGSNWSRDSDLKDSGMHNILGGQISSNSTPHPSLEARLKDAKEQKITLYEKQRDLGDDHPETLAAMEDLAWIHNELGEFRFARDLWIIIFQKRRSFLGEHDPRTLRVMLDLAYTYRELGQLKEAEDLCVQLLEMQRDVQGEDHPETLYTMNTLAVIYHGKGKFKDAETLQVQLLEKYRQILGEDHPDTMNAMNALAGTLKAQGQYHMAEHLEVRVLEKQKEAFGEYHLNTLAVMGNLATTYFQLGENEKAEKLESEVIEKRRRLLGEQHPDTLQAMSLQASIYQQTGRPTAAEELAVTTLEKQKKWLGDDHPNTIYTMETLGWIYVQKGQLECAEELYTVILERRRKNLGDDHPDTKRAVRNLAWTYRNLNKTKEAEDLEALIAD</sequence>
<dbReference type="SUPFAM" id="SSF48452">
    <property type="entry name" value="TPR-like"/>
    <property type="match status" value="2"/>
</dbReference>
<dbReference type="InterPro" id="IPR011990">
    <property type="entry name" value="TPR-like_helical_dom_sf"/>
</dbReference>
<comment type="caution">
    <text evidence="2">The sequence shown here is derived from an EMBL/GenBank/DDBJ whole genome shotgun (WGS) entry which is preliminary data.</text>
</comment>
<evidence type="ECO:0000313" key="3">
    <source>
        <dbReference type="Proteomes" id="UP000620124"/>
    </source>
</evidence>
<protein>
    <recommendedName>
        <fullName evidence="4">Kinesin light chain</fullName>
    </recommendedName>
</protein>
<evidence type="ECO:0000313" key="2">
    <source>
        <dbReference type="EMBL" id="KAF7346915.1"/>
    </source>
</evidence>
<gene>
    <name evidence="2" type="ORF">MVEN_01443800</name>
</gene>
<dbReference type="Gene3D" id="1.25.40.10">
    <property type="entry name" value="Tetratricopeptide repeat domain"/>
    <property type="match status" value="2"/>
</dbReference>
<dbReference type="InterPro" id="IPR019734">
    <property type="entry name" value="TPR_rpt"/>
</dbReference>
<dbReference type="PANTHER" id="PTHR46082">
    <property type="entry name" value="ATP/GTP-BINDING PROTEIN-RELATED"/>
    <property type="match status" value="1"/>
</dbReference>
<feature type="compositionally biased region" description="Polar residues" evidence="1">
    <location>
        <begin position="430"/>
        <end position="442"/>
    </location>
</feature>
<dbReference type="Proteomes" id="UP000620124">
    <property type="component" value="Unassembled WGS sequence"/>
</dbReference>